<keyword evidence="1" id="KW-0732">Signal</keyword>
<accession>A0A5C6BR38</accession>
<proteinExistence type="predicted"/>
<dbReference type="AlphaFoldDB" id="A0A5C6BR38"/>
<organism evidence="2 3">
    <name type="scientific">Symmachiella macrocystis</name>
    <dbReference type="NCBI Taxonomy" id="2527985"/>
    <lineage>
        <taxon>Bacteria</taxon>
        <taxon>Pseudomonadati</taxon>
        <taxon>Planctomycetota</taxon>
        <taxon>Planctomycetia</taxon>
        <taxon>Planctomycetales</taxon>
        <taxon>Planctomycetaceae</taxon>
        <taxon>Symmachiella</taxon>
    </lineage>
</organism>
<dbReference type="RefSeq" id="WP_146371433.1">
    <property type="nucleotide sequence ID" value="NZ_SJPP01000001.1"/>
</dbReference>
<reference evidence="2 3" key="1">
    <citation type="submission" date="2019-02" db="EMBL/GenBank/DDBJ databases">
        <title>Deep-cultivation of Planctomycetes and their phenomic and genomic characterization uncovers novel biology.</title>
        <authorList>
            <person name="Wiegand S."/>
            <person name="Jogler M."/>
            <person name="Boedeker C."/>
            <person name="Pinto D."/>
            <person name="Vollmers J."/>
            <person name="Rivas-Marin E."/>
            <person name="Kohn T."/>
            <person name="Peeters S.H."/>
            <person name="Heuer A."/>
            <person name="Rast P."/>
            <person name="Oberbeckmann S."/>
            <person name="Bunk B."/>
            <person name="Jeske O."/>
            <person name="Meyerdierks A."/>
            <person name="Storesund J.E."/>
            <person name="Kallscheuer N."/>
            <person name="Luecker S."/>
            <person name="Lage O.M."/>
            <person name="Pohl T."/>
            <person name="Merkel B.J."/>
            <person name="Hornburger P."/>
            <person name="Mueller R.-W."/>
            <person name="Bruemmer F."/>
            <person name="Labrenz M."/>
            <person name="Spormann A.M."/>
            <person name="Op Den Camp H."/>
            <person name="Overmann J."/>
            <person name="Amann R."/>
            <person name="Jetten M.S.M."/>
            <person name="Mascher T."/>
            <person name="Medema M.H."/>
            <person name="Devos D.P."/>
            <person name="Kaster A.-K."/>
            <person name="Ovreas L."/>
            <person name="Rohde M."/>
            <person name="Galperin M.Y."/>
            <person name="Jogler C."/>
        </authorList>
    </citation>
    <scope>NUCLEOTIDE SEQUENCE [LARGE SCALE GENOMIC DNA]</scope>
    <source>
        <strain evidence="2 3">CA54</strain>
    </source>
</reference>
<gene>
    <name evidence="2" type="ORF">CA54_30600</name>
</gene>
<comment type="caution">
    <text evidence="2">The sequence shown here is derived from an EMBL/GenBank/DDBJ whole genome shotgun (WGS) entry which is preliminary data.</text>
</comment>
<protein>
    <submittedName>
        <fullName evidence="2">Uncharacterized protein</fullName>
    </submittedName>
</protein>
<evidence type="ECO:0000313" key="2">
    <source>
        <dbReference type="EMBL" id="TWU14217.1"/>
    </source>
</evidence>
<dbReference type="OrthoDB" id="215252at2"/>
<sequence length="510" mass="57829" precursor="true">MNVRQVITSAAICCCLLIGTANIATAAPLRSFTVQQFNKVFEKFVGLDVRVIGRKSLASTREIGLLHCEVRFKSKRLMEKLSRDVAKVQIDGRVVRERNHYVVYISAVKTLPSDEEEFQLRKRSLKEKSLEGWYELGDWATGQGTFYQDDKMSILGREAYAQGITIERAAARGKDAVRLKKLAAKAESYGLSTALRENLLFEAFVLMRDQANSVADLGVAISEAATELPGSEIPLRQPQPKLRKQYKADPRTTYEGASATQRTLLHRILMSDLILARLQDQLDKNFENGFQIADLIDREIPEFRDLAQEYRDQSLKARTEQVATLSRADILDLQKHYDDEQQPDKGREVVEAWLEHRRNRLDEQDTEGLLNLSEEYVTMLNRPERASDLLLTAAERNPGNERIEAKLGRLGYQRHNGKWRAPRGRDDQDESDIERAMREGRPVLKMTATQLRKAMASEPAKILRIASQGQVDEFWLYGDSTGSQLAVRLSRRDGSPEAKVTAIGQVKLNP</sequence>
<dbReference type="Proteomes" id="UP000320735">
    <property type="component" value="Unassembled WGS sequence"/>
</dbReference>
<evidence type="ECO:0000256" key="1">
    <source>
        <dbReference type="SAM" id="SignalP"/>
    </source>
</evidence>
<keyword evidence="3" id="KW-1185">Reference proteome</keyword>
<dbReference type="EMBL" id="SJPP01000001">
    <property type="protein sequence ID" value="TWU14217.1"/>
    <property type="molecule type" value="Genomic_DNA"/>
</dbReference>
<evidence type="ECO:0000313" key="3">
    <source>
        <dbReference type="Proteomes" id="UP000320735"/>
    </source>
</evidence>
<feature type="signal peptide" evidence="1">
    <location>
        <begin position="1"/>
        <end position="26"/>
    </location>
</feature>
<name>A0A5C6BR38_9PLAN</name>
<feature type="chain" id="PRO_5023091256" evidence="1">
    <location>
        <begin position="27"/>
        <end position="510"/>
    </location>
</feature>